<gene>
    <name evidence="1" type="ORF">C7380_10331</name>
</gene>
<dbReference type="EMBL" id="QGGI01000003">
    <property type="protein sequence ID" value="PWJ95854.1"/>
    <property type="molecule type" value="Genomic_DNA"/>
</dbReference>
<dbReference type="InterPro" id="IPR014985">
    <property type="entry name" value="WbqC"/>
</dbReference>
<dbReference type="Pfam" id="PF08889">
    <property type="entry name" value="WbqC"/>
    <property type="match status" value="1"/>
</dbReference>
<proteinExistence type="predicted"/>
<protein>
    <submittedName>
        <fullName evidence="1">WbqC-like protein</fullName>
    </submittedName>
</protein>
<comment type="caution">
    <text evidence="1">The sequence shown here is derived from an EMBL/GenBank/DDBJ whole genome shotgun (WGS) entry which is preliminary data.</text>
</comment>
<keyword evidence="2" id="KW-1185">Reference proteome</keyword>
<dbReference type="AlphaFoldDB" id="A0AA45HJA5"/>
<sequence>MKIGIMQPYFLPYIGYWQLMNKVDRFVVYDNIQYTKRGWIRRNRILMNNTDKMITLPIKKDSDFLDIKERFLSERYENEKSKIKNQVKEAYKKAPYYKKIEPLLIKILDFEDKNLFNYLLNSLRIIKEYLGIKTEIIISSEIEMNHNLKAEERVIETCKKMEADHYINPIGGTELYNKEDFKKEEIKLNFIKTNDIKYKQFNNEFIPNLSIIDVMMFNSKEEIKDMLEKYTLE</sequence>
<organism evidence="1 2">
    <name type="scientific">Oceanotoga teriensis</name>
    <dbReference type="NCBI Taxonomy" id="515440"/>
    <lineage>
        <taxon>Bacteria</taxon>
        <taxon>Thermotogati</taxon>
        <taxon>Thermotogota</taxon>
        <taxon>Thermotogae</taxon>
        <taxon>Petrotogales</taxon>
        <taxon>Petrotogaceae</taxon>
        <taxon>Oceanotoga</taxon>
    </lineage>
</organism>
<accession>A0AA45HJA5</accession>
<dbReference type="RefSeq" id="WP_109603973.1">
    <property type="nucleotide sequence ID" value="NZ_QGGI01000003.1"/>
</dbReference>
<name>A0AA45HJA5_9BACT</name>
<evidence type="ECO:0000313" key="1">
    <source>
        <dbReference type="EMBL" id="PWJ95854.1"/>
    </source>
</evidence>
<dbReference type="Proteomes" id="UP000245921">
    <property type="component" value="Unassembled WGS sequence"/>
</dbReference>
<evidence type="ECO:0000313" key="2">
    <source>
        <dbReference type="Proteomes" id="UP000245921"/>
    </source>
</evidence>
<reference evidence="1 2" key="1">
    <citation type="submission" date="2018-05" db="EMBL/GenBank/DDBJ databases">
        <title>Genomic Encyclopedia of Type Strains, Phase IV (KMG-IV): sequencing the most valuable type-strain genomes for metagenomic binning, comparative biology and taxonomic classification.</title>
        <authorList>
            <person name="Goeker M."/>
        </authorList>
    </citation>
    <scope>NUCLEOTIDE SEQUENCE [LARGE SCALE GENOMIC DNA]</scope>
    <source>
        <strain evidence="1 2">DSM 24906</strain>
    </source>
</reference>